<evidence type="ECO:0000259" key="2">
    <source>
        <dbReference type="Pfam" id="PF17107"/>
    </source>
</evidence>
<dbReference type="AlphaFoldDB" id="A0AAJ0MAR7"/>
<evidence type="ECO:0000313" key="4">
    <source>
        <dbReference type="Proteomes" id="UP001275084"/>
    </source>
</evidence>
<reference evidence="3" key="2">
    <citation type="submission" date="2023-06" db="EMBL/GenBank/DDBJ databases">
        <authorList>
            <consortium name="Lawrence Berkeley National Laboratory"/>
            <person name="Haridas S."/>
            <person name="Hensen N."/>
            <person name="Bonometti L."/>
            <person name="Westerberg I."/>
            <person name="Brannstrom I.O."/>
            <person name="Guillou S."/>
            <person name="Cros-Aarteil S."/>
            <person name="Calhoun S."/>
            <person name="Kuo A."/>
            <person name="Mondo S."/>
            <person name="Pangilinan J."/>
            <person name="Riley R."/>
            <person name="Labutti K."/>
            <person name="Andreopoulos B."/>
            <person name="Lipzen A."/>
            <person name="Chen C."/>
            <person name="Yanf M."/>
            <person name="Daum C."/>
            <person name="Ng V."/>
            <person name="Clum A."/>
            <person name="Steindorff A."/>
            <person name="Ohm R."/>
            <person name="Martin F."/>
            <person name="Silar P."/>
            <person name="Natvig D."/>
            <person name="Lalanne C."/>
            <person name="Gautier V."/>
            <person name="Ament-Velasquez S.L."/>
            <person name="Kruys A."/>
            <person name="Hutchinson M.I."/>
            <person name="Powell A.J."/>
            <person name="Barry K."/>
            <person name="Miller A.N."/>
            <person name="Grigoriev I.V."/>
            <person name="Debuchy R."/>
            <person name="Gladieux P."/>
            <person name="Thoren M.H."/>
            <person name="Johannesson H."/>
        </authorList>
    </citation>
    <scope>NUCLEOTIDE SEQUENCE</scope>
    <source>
        <strain evidence="3">CBS 955.72</strain>
    </source>
</reference>
<dbReference type="Pfam" id="PF17107">
    <property type="entry name" value="SesA"/>
    <property type="match status" value="1"/>
</dbReference>
<dbReference type="Proteomes" id="UP001275084">
    <property type="component" value="Unassembled WGS sequence"/>
</dbReference>
<evidence type="ECO:0000313" key="3">
    <source>
        <dbReference type="EMBL" id="KAK3346563.1"/>
    </source>
</evidence>
<dbReference type="EMBL" id="JAUIQD010000006">
    <property type="protein sequence ID" value="KAK3346563.1"/>
    <property type="molecule type" value="Genomic_DNA"/>
</dbReference>
<name>A0AAJ0MAR7_9PEZI</name>
<comment type="caution">
    <text evidence="3">The sequence shown here is derived from an EMBL/GenBank/DDBJ whole genome shotgun (WGS) entry which is preliminary data.</text>
</comment>
<keyword evidence="4" id="KW-1185">Reference proteome</keyword>
<feature type="domain" description="NACHT-NTPase and P-loop NTPases N-terminal" evidence="2">
    <location>
        <begin position="10"/>
        <end position="130"/>
    </location>
</feature>
<feature type="compositionally biased region" description="Pro residues" evidence="1">
    <location>
        <begin position="213"/>
        <end position="231"/>
    </location>
</feature>
<feature type="region of interest" description="Disordered" evidence="1">
    <location>
        <begin position="205"/>
        <end position="231"/>
    </location>
</feature>
<proteinExistence type="predicted"/>
<reference evidence="3" key="1">
    <citation type="journal article" date="2023" name="Mol. Phylogenet. Evol.">
        <title>Genome-scale phylogeny and comparative genomics of the fungal order Sordariales.</title>
        <authorList>
            <person name="Hensen N."/>
            <person name="Bonometti L."/>
            <person name="Westerberg I."/>
            <person name="Brannstrom I.O."/>
            <person name="Guillou S."/>
            <person name="Cros-Aarteil S."/>
            <person name="Calhoun S."/>
            <person name="Haridas S."/>
            <person name="Kuo A."/>
            <person name="Mondo S."/>
            <person name="Pangilinan J."/>
            <person name="Riley R."/>
            <person name="LaButti K."/>
            <person name="Andreopoulos B."/>
            <person name="Lipzen A."/>
            <person name="Chen C."/>
            <person name="Yan M."/>
            <person name="Daum C."/>
            <person name="Ng V."/>
            <person name="Clum A."/>
            <person name="Steindorff A."/>
            <person name="Ohm R.A."/>
            <person name="Martin F."/>
            <person name="Silar P."/>
            <person name="Natvig D.O."/>
            <person name="Lalanne C."/>
            <person name="Gautier V."/>
            <person name="Ament-Velasquez S.L."/>
            <person name="Kruys A."/>
            <person name="Hutchinson M.I."/>
            <person name="Powell A.J."/>
            <person name="Barry K."/>
            <person name="Miller A.N."/>
            <person name="Grigoriev I.V."/>
            <person name="Debuchy R."/>
            <person name="Gladieux P."/>
            <person name="Hiltunen Thoren M."/>
            <person name="Johannesson H."/>
        </authorList>
    </citation>
    <scope>NUCLEOTIDE SEQUENCE</scope>
    <source>
        <strain evidence="3">CBS 955.72</strain>
    </source>
</reference>
<dbReference type="InterPro" id="IPR031352">
    <property type="entry name" value="SesA"/>
</dbReference>
<protein>
    <recommendedName>
        <fullName evidence="2">NACHT-NTPase and P-loop NTPases N-terminal domain-containing protein</fullName>
    </recommendedName>
</protein>
<gene>
    <name evidence="3" type="ORF">B0T25DRAFT_552317</name>
</gene>
<sequence length="231" mass="23990">MSGAEVIGVISAIVAILDAATKVYAAAKDASGLPSSFRSAAQRLPLVMDTLRAAKDGLKPTAAEDSYSSLVLVLESCEKKARSLQKVFQLVAPAPGASTPRRVATAMRALNKSKKVDELMKGIMDDIQLLAGNHAINSATRAQINDLTKAVESASASAVQISKHRSPRLHGSIVNYGDGAQTIHNGVGSQNITTGGAPQFNGTFTGSFSFSPPGTPPPRTPFGTPPPAWSP</sequence>
<accession>A0AAJ0MAR7</accession>
<organism evidence="3 4">
    <name type="scientific">Lasiosphaeria hispida</name>
    <dbReference type="NCBI Taxonomy" id="260671"/>
    <lineage>
        <taxon>Eukaryota</taxon>
        <taxon>Fungi</taxon>
        <taxon>Dikarya</taxon>
        <taxon>Ascomycota</taxon>
        <taxon>Pezizomycotina</taxon>
        <taxon>Sordariomycetes</taxon>
        <taxon>Sordariomycetidae</taxon>
        <taxon>Sordariales</taxon>
        <taxon>Lasiosphaeriaceae</taxon>
        <taxon>Lasiosphaeria</taxon>
    </lineage>
</organism>
<evidence type="ECO:0000256" key="1">
    <source>
        <dbReference type="SAM" id="MobiDB-lite"/>
    </source>
</evidence>